<accession>A0AA39F0R5</accession>
<comment type="caution">
    <text evidence="1">The sequence shown here is derived from an EMBL/GenBank/DDBJ whole genome shotgun (WGS) entry which is preliminary data.</text>
</comment>
<gene>
    <name evidence="1" type="ORF">PV328_007703</name>
</gene>
<keyword evidence="2" id="KW-1185">Reference proteome</keyword>
<organism evidence="1 2">
    <name type="scientific">Microctonus aethiopoides</name>
    <dbReference type="NCBI Taxonomy" id="144406"/>
    <lineage>
        <taxon>Eukaryota</taxon>
        <taxon>Metazoa</taxon>
        <taxon>Ecdysozoa</taxon>
        <taxon>Arthropoda</taxon>
        <taxon>Hexapoda</taxon>
        <taxon>Insecta</taxon>
        <taxon>Pterygota</taxon>
        <taxon>Neoptera</taxon>
        <taxon>Endopterygota</taxon>
        <taxon>Hymenoptera</taxon>
        <taxon>Apocrita</taxon>
        <taxon>Ichneumonoidea</taxon>
        <taxon>Braconidae</taxon>
        <taxon>Euphorinae</taxon>
        <taxon>Microctonus</taxon>
    </lineage>
</organism>
<sequence>MTMYPQLIACIFVRNNVNNINNHINLINLVFSNNAIVILNRIVDSPKKNKPYKTTILVKRNNKQNGLRFEFTILPSNDGKSNVYAITSIATSDEKVYVIRDELKPVALHKEILKTNTFNKVKNSLKKRYQTRRVWITLTDEIAKTYMDEEGNIPFEDEFLEELDKEQLVKIQQKKETNTLERLVETLIENTQTNGQPSLKNIADKFVIEKFTSRNVDAKQWMNNFEQECARFNIQTDEKTIEIIRLFMDKSCTDWYHSMIIKLTWDSDWTE</sequence>
<evidence type="ECO:0000313" key="2">
    <source>
        <dbReference type="Proteomes" id="UP001168990"/>
    </source>
</evidence>
<name>A0AA39F0R5_9HYME</name>
<proteinExistence type="predicted"/>
<reference evidence="1" key="2">
    <citation type="submission" date="2023-03" db="EMBL/GenBank/DDBJ databases">
        <authorList>
            <person name="Inwood S.N."/>
            <person name="Skelly J.G."/>
            <person name="Guhlin J."/>
            <person name="Harrop T.W.R."/>
            <person name="Goldson S.G."/>
            <person name="Dearden P.K."/>
        </authorList>
    </citation>
    <scope>NUCLEOTIDE SEQUENCE</scope>
    <source>
        <strain evidence="1">Irish</strain>
        <tissue evidence="1">Whole body</tissue>
    </source>
</reference>
<protein>
    <submittedName>
        <fullName evidence="1">Uncharacterized protein</fullName>
    </submittedName>
</protein>
<evidence type="ECO:0000313" key="1">
    <source>
        <dbReference type="EMBL" id="KAK0160275.1"/>
    </source>
</evidence>
<reference evidence="1" key="1">
    <citation type="journal article" date="2023" name="bioRxiv">
        <title>Scaffold-level genome assemblies of two parasitoid biocontrol wasps reveal the parthenogenesis mechanism and an associated novel virus.</title>
        <authorList>
            <person name="Inwood S."/>
            <person name="Skelly J."/>
            <person name="Guhlin J."/>
            <person name="Harrop T."/>
            <person name="Goldson S."/>
            <person name="Dearden P."/>
        </authorList>
    </citation>
    <scope>NUCLEOTIDE SEQUENCE</scope>
    <source>
        <strain evidence="1">Irish</strain>
        <tissue evidence="1">Whole body</tissue>
    </source>
</reference>
<dbReference type="EMBL" id="JAQQBS010001423">
    <property type="protein sequence ID" value="KAK0160275.1"/>
    <property type="molecule type" value="Genomic_DNA"/>
</dbReference>
<dbReference type="AlphaFoldDB" id="A0AA39F0R5"/>
<dbReference type="Proteomes" id="UP001168990">
    <property type="component" value="Unassembled WGS sequence"/>
</dbReference>